<name>A0A6A5UHC9_9PLEO</name>
<dbReference type="EMBL" id="ML976977">
    <property type="protein sequence ID" value="KAF1963359.1"/>
    <property type="molecule type" value="Genomic_DNA"/>
</dbReference>
<organism evidence="2 3">
    <name type="scientific">Byssothecium circinans</name>
    <dbReference type="NCBI Taxonomy" id="147558"/>
    <lineage>
        <taxon>Eukaryota</taxon>
        <taxon>Fungi</taxon>
        <taxon>Dikarya</taxon>
        <taxon>Ascomycota</taxon>
        <taxon>Pezizomycotina</taxon>
        <taxon>Dothideomycetes</taxon>
        <taxon>Pleosporomycetidae</taxon>
        <taxon>Pleosporales</taxon>
        <taxon>Massarineae</taxon>
        <taxon>Massarinaceae</taxon>
        <taxon>Byssothecium</taxon>
    </lineage>
</organism>
<accession>A0A6A5UHC9</accession>
<sequence length="201" mass="22299">MSASRRHTRRRSWSRGLELGRKLVASMEQEYRSNGAIQKAYELEREVGLEVVGGAVGYQNTGRGGGGHFLEWRCCGGLSFWGDSISLYIEGLCITCRLIDGSNIEMSLPDKEQQPSSTSYKCSVESGPKTDSPTRAQTRRMSCSLCSPCSRQQWPPRLRCSDDSMLPLAFSYSTMAKVIKLPVQPPTIGHMETGVSVYTYP</sequence>
<evidence type="ECO:0000256" key="1">
    <source>
        <dbReference type="SAM" id="MobiDB-lite"/>
    </source>
</evidence>
<feature type="region of interest" description="Disordered" evidence="1">
    <location>
        <begin position="107"/>
        <end position="135"/>
    </location>
</feature>
<reference evidence="2" key="1">
    <citation type="journal article" date="2020" name="Stud. Mycol.">
        <title>101 Dothideomycetes genomes: a test case for predicting lifestyles and emergence of pathogens.</title>
        <authorList>
            <person name="Haridas S."/>
            <person name="Albert R."/>
            <person name="Binder M."/>
            <person name="Bloem J."/>
            <person name="Labutti K."/>
            <person name="Salamov A."/>
            <person name="Andreopoulos B."/>
            <person name="Baker S."/>
            <person name="Barry K."/>
            <person name="Bills G."/>
            <person name="Bluhm B."/>
            <person name="Cannon C."/>
            <person name="Castanera R."/>
            <person name="Culley D."/>
            <person name="Daum C."/>
            <person name="Ezra D."/>
            <person name="Gonzalez J."/>
            <person name="Henrissat B."/>
            <person name="Kuo A."/>
            <person name="Liang C."/>
            <person name="Lipzen A."/>
            <person name="Lutzoni F."/>
            <person name="Magnuson J."/>
            <person name="Mondo S."/>
            <person name="Nolan M."/>
            <person name="Ohm R."/>
            <person name="Pangilinan J."/>
            <person name="Park H.-J."/>
            <person name="Ramirez L."/>
            <person name="Alfaro M."/>
            <person name="Sun H."/>
            <person name="Tritt A."/>
            <person name="Yoshinaga Y."/>
            <person name="Zwiers L.-H."/>
            <person name="Turgeon B."/>
            <person name="Goodwin S."/>
            <person name="Spatafora J."/>
            <person name="Crous P."/>
            <person name="Grigoriev I."/>
        </authorList>
    </citation>
    <scope>NUCLEOTIDE SEQUENCE</scope>
    <source>
        <strain evidence="2">CBS 675.92</strain>
    </source>
</reference>
<gene>
    <name evidence="2" type="ORF">CC80DRAFT_3967</name>
</gene>
<protein>
    <submittedName>
        <fullName evidence="2">Uncharacterized protein</fullName>
    </submittedName>
</protein>
<evidence type="ECO:0000313" key="3">
    <source>
        <dbReference type="Proteomes" id="UP000800035"/>
    </source>
</evidence>
<dbReference type="Proteomes" id="UP000800035">
    <property type="component" value="Unassembled WGS sequence"/>
</dbReference>
<dbReference type="AlphaFoldDB" id="A0A6A5UHC9"/>
<evidence type="ECO:0000313" key="2">
    <source>
        <dbReference type="EMBL" id="KAF1963359.1"/>
    </source>
</evidence>
<keyword evidence="3" id="KW-1185">Reference proteome</keyword>
<proteinExistence type="predicted"/>